<reference evidence="6" key="1">
    <citation type="journal article" date="2019" name="Int. J. Syst. Evol. Microbiol.">
        <title>The Global Catalogue of Microorganisms (GCM) 10K type strain sequencing project: providing services to taxonomists for standard genome sequencing and annotation.</title>
        <authorList>
            <consortium name="The Broad Institute Genomics Platform"/>
            <consortium name="The Broad Institute Genome Sequencing Center for Infectious Disease"/>
            <person name="Wu L."/>
            <person name="Ma J."/>
        </authorList>
    </citation>
    <scope>NUCLEOTIDE SEQUENCE [LARGE SCALE GENOMIC DNA]</scope>
    <source>
        <strain evidence="6">JCM 18325</strain>
    </source>
</reference>
<evidence type="ECO:0000313" key="6">
    <source>
        <dbReference type="Proteomes" id="UP001501433"/>
    </source>
</evidence>
<dbReference type="InterPro" id="IPR057436">
    <property type="entry name" value="5TMH_Lnb"/>
</dbReference>
<feature type="domain" description="Lnb-like transmembrane" evidence="4">
    <location>
        <begin position="253"/>
        <end position="389"/>
    </location>
</feature>
<sequence length="394" mass="45990">MKHTLLFLFLLLTKIVFAQQNQLSNLAEISVLTVGPGESLNDSFGHNAFRIKDVTLGIDVTYGYGEYDFDTHNFYLKFAQGKLNYLISKLDFNRFYQVYSYYYNRSIKEQVLNLSQTEKQTLYNYLLNNYKPENRGYLYDFFYDNCATKIKEVTNIAVNNSITFNNPEGFKDATFRTLIQNNLNKNSWGSLGIDVALGSVIDRKATPEEHMFLPENIFNFFEVATINNGEKPLVLKSHMLYEQRETFKSGSFLTSPLFIFSLIGLLILYITYNDYKNNKQSKWLDLTLFTITGLIGVVILLLWFATDHKGTHQNYNLLWAFALNIFMIGQFFMEKIKTWFIRYIKLLIIMLCLLTLHWIIGVQVFAIGLMPFFIALFIRYLFLVSYLKKRSTAP</sequence>
<protein>
    <submittedName>
        <fullName evidence="5">DUF4105 domain-containing protein</fullName>
    </submittedName>
</protein>
<comment type="caution">
    <text evidence="5">The sequence shown here is derived from an EMBL/GenBank/DDBJ whole genome shotgun (WGS) entry which is preliminary data.</text>
</comment>
<dbReference type="EMBL" id="BAABJW010000004">
    <property type="protein sequence ID" value="GAA4815474.1"/>
    <property type="molecule type" value="Genomic_DNA"/>
</dbReference>
<keyword evidence="1" id="KW-0472">Membrane</keyword>
<evidence type="ECO:0000259" key="4">
    <source>
        <dbReference type="Pfam" id="PF25221"/>
    </source>
</evidence>
<dbReference type="Pfam" id="PF25221">
    <property type="entry name" value="5TMH_Lnb"/>
    <property type="match status" value="1"/>
</dbReference>
<evidence type="ECO:0000256" key="1">
    <source>
        <dbReference type="SAM" id="Phobius"/>
    </source>
</evidence>
<feature type="signal peptide" evidence="2">
    <location>
        <begin position="1"/>
        <end position="18"/>
    </location>
</feature>
<organism evidence="5 6">
    <name type="scientific">Litoribaculum gwangyangense</name>
    <dbReference type="NCBI Taxonomy" id="1130722"/>
    <lineage>
        <taxon>Bacteria</taxon>
        <taxon>Pseudomonadati</taxon>
        <taxon>Bacteroidota</taxon>
        <taxon>Flavobacteriia</taxon>
        <taxon>Flavobacteriales</taxon>
        <taxon>Flavobacteriaceae</taxon>
        <taxon>Litoribaculum</taxon>
    </lineage>
</organism>
<evidence type="ECO:0000313" key="5">
    <source>
        <dbReference type="EMBL" id="GAA4815474.1"/>
    </source>
</evidence>
<accession>A0ABP9CR00</accession>
<feature type="transmembrane region" description="Helical" evidence="1">
    <location>
        <begin position="340"/>
        <end position="360"/>
    </location>
</feature>
<feature type="transmembrane region" description="Helical" evidence="1">
    <location>
        <begin position="283"/>
        <end position="305"/>
    </location>
</feature>
<name>A0ABP9CR00_9FLAO</name>
<feature type="chain" id="PRO_5046460877" evidence="2">
    <location>
        <begin position="19"/>
        <end position="394"/>
    </location>
</feature>
<dbReference type="InterPro" id="IPR025178">
    <property type="entry name" value="Lnb_N"/>
</dbReference>
<feature type="transmembrane region" description="Helical" evidence="1">
    <location>
        <begin position="366"/>
        <end position="387"/>
    </location>
</feature>
<feature type="domain" description="Lnb N-terminal periplasmic" evidence="3">
    <location>
        <begin position="20"/>
        <end position="179"/>
    </location>
</feature>
<keyword evidence="6" id="KW-1185">Reference proteome</keyword>
<dbReference type="RefSeq" id="WP_345277279.1">
    <property type="nucleotide sequence ID" value="NZ_BAABJW010000004.1"/>
</dbReference>
<proteinExistence type="predicted"/>
<gene>
    <name evidence="5" type="ORF">GCM10023330_24480</name>
</gene>
<keyword evidence="1" id="KW-0812">Transmembrane</keyword>
<feature type="transmembrane region" description="Helical" evidence="1">
    <location>
        <begin position="252"/>
        <end position="271"/>
    </location>
</feature>
<keyword evidence="2" id="KW-0732">Signal</keyword>
<feature type="transmembrane region" description="Helical" evidence="1">
    <location>
        <begin position="317"/>
        <end position="333"/>
    </location>
</feature>
<dbReference type="Proteomes" id="UP001501433">
    <property type="component" value="Unassembled WGS sequence"/>
</dbReference>
<evidence type="ECO:0000256" key="2">
    <source>
        <dbReference type="SAM" id="SignalP"/>
    </source>
</evidence>
<dbReference type="Pfam" id="PF13387">
    <property type="entry name" value="Lnb_N"/>
    <property type="match status" value="1"/>
</dbReference>
<evidence type="ECO:0000259" key="3">
    <source>
        <dbReference type="Pfam" id="PF13387"/>
    </source>
</evidence>
<keyword evidence="1" id="KW-1133">Transmembrane helix</keyword>